<evidence type="ECO:0000313" key="2">
    <source>
        <dbReference type="Proteomes" id="UP000699462"/>
    </source>
</evidence>
<name>A0A8T0DEI3_9TREM</name>
<protein>
    <submittedName>
        <fullName evidence="1">Uncharacterized protein</fullName>
    </submittedName>
</protein>
<sequence length="351" mass="40759">MTTILLVLKESQKTMVKYISVSTNKIISCWNEVTKDHEDLCYQGVFRFFLPQHYIYDCEHQLVTVGHRLFRCDNDTQDNTTPSGKFVESESLLELATQIGESDRMGNGLWTVNCYVRPSVVGVYLLYVFSKPTVHKHDQPEAAHIEFRYGEQKAEIASQILDILCMLKIVVHKSWWNPQPFPAGSSHIWGRIHWRNSDFPTLQQCSWVETPDRGVVELRWARLPVCYELVVARADYHTVVVISCETPLGSREKTQSFDPIMEEKEIGIRTIFTLRFIEYGEHVIHVYASRKEKWNKRRVYDHLGQYLFEVLPKTTKSDQQGPTTLLNAQVHTRIACLPVVQIVPRSQRLSF</sequence>
<reference evidence="1 2" key="1">
    <citation type="submission" date="2019-07" db="EMBL/GenBank/DDBJ databases">
        <title>Annotation for the trematode Paragonimus westermani.</title>
        <authorList>
            <person name="Choi Y.-J."/>
        </authorList>
    </citation>
    <scope>NUCLEOTIDE SEQUENCE [LARGE SCALE GENOMIC DNA]</scope>
    <source>
        <strain evidence="1">180907_Pwestermani</strain>
    </source>
</reference>
<accession>A0A8T0DEI3</accession>
<dbReference type="EMBL" id="JTDF01006976">
    <property type="protein sequence ID" value="KAF8565314.1"/>
    <property type="molecule type" value="Genomic_DNA"/>
</dbReference>
<dbReference type="OrthoDB" id="6269430at2759"/>
<dbReference type="AlphaFoldDB" id="A0A8T0DEI3"/>
<organism evidence="1 2">
    <name type="scientific">Paragonimus westermani</name>
    <dbReference type="NCBI Taxonomy" id="34504"/>
    <lineage>
        <taxon>Eukaryota</taxon>
        <taxon>Metazoa</taxon>
        <taxon>Spiralia</taxon>
        <taxon>Lophotrochozoa</taxon>
        <taxon>Platyhelminthes</taxon>
        <taxon>Trematoda</taxon>
        <taxon>Digenea</taxon>
        <taxon>Plagiorchiida</taxon>
        <taxon>Troglotremata</taxon>
        <taxon>Troglotrematidae</taxon>
        <taxon>Paragonimus</taxon>
    </lineage>
</organism>
<keyword evidence="2" id="KW-1185">Reference proteome</keyword>
<dbReference type="Proteomes" id="UP000699462">
    <property type="component" value="Unassembled WGS sequence"/>
</dbReference>
<gene>
    <name evidence="1" type="ORF">P879_05756</name>
</gene>
<proteinExistence type="predicted"/>
<evidence type="ECO:0000313" key="1">
    <source>
        <dbReference type="EMBL" id="KAF8565314.1"/>
    </source>
</evidence>
<comment type="caution">
    <text evidence="1">The sequence shown here is derived from an EMBL/GenBank/DDBJ whole genome shotgun (WGS) entry which is preliminary data.</text>
</comment>